<organism evidence="10">
    <name type="scientific">Thelazia callipaeda</name>
    <name type="common">Oriental eyeworm</name>
    <name type="synonym">Parasitic nematode</name>
    <dbReference type="NCBI Taxonomy" id="103827"/>
    <lineage>
        <taxon>Eukaryota</taxon>
        <taxon>Metazoa</taxon>
        <taxon>Ecdysozoa</taxon>
        <taxon>Nematoda</taxon>
        <taxon>Chromadorea</taxon>
        <taxon>Rhabditida</taxon>
        <taxon>Spirurina</taxon>
        <taxon>Spiruromorpha</taxon>
        <taxon>Thelazioidea</taxon>
        <taxon>Thelaziidae</taxon>
        <taxon>Thelazia</taxon>
    </lineage>
</organism>
<dbReference type="STRING" id="103827.A0A0N5CVL2"/>
<sequence length="793" mass="88839">MLLDDLKTLNSCLYKACWPKLSFLQARLIRLIENENFNSQPGYFNLTSGSGCQQCDCDVLGSINSTCDVLDGQCSCKPGVKGRRPVHLFIVLILIFDLGNFKSQIEIAMSFPHFPCLEAKFLDCSQYFCKSLIATCDQCEAEHYGFGMNGCHPCDCDVIGSESSQCDVISGQCLCRDHIEGRRCDHCIENRYNLQAGCLPCDDCYSLIQRRVHDFRKDVTVLEETLKEIIENPAPVDDKEFDNYVNSVSAEVENLTAIVNNKLAGDDSQLITQVNKLKKDLKDAVKLLDSVDDTIKRADGKASKVAETLQRWKVIKDGARNDLENALYYLETEGQTQWELAQEASRKYGEQSQQLSEIAQEALKLAEQQENRSAEIEALAEKIANNSKQALVEAKEAIFGGEAISKEIAIMMKRLNATEKLLNQTYKLAEEQLAEADRAYKAAAEGLTTVEGLRLPNINPQQIEQEAKRVAEDAQATAQNAKEQAAANKELIENATRILADAKYELQRFQDQQKVSDELLADVDAARVRIMDAVALAESTLEEAQHTLETLNDFQERVDASKSEAIEELSKLKDIENEIALAEDTTREAENAIGNAKNDAQIAEEIALQAEKEAKTISKKASELQNQTQNSREIANDLKLNADQLLNDVRETSTTMEDYRRQASTDKSRASEAVQKAQLAENAAENANKTIGDAQNKLKNIIDQLKSLDNVNSDELNELEKQLDEAEKLLDDADLDKQVSLLKEQKIEQDRTITQFKNEIDTLKDEVENLEEIRDSLPNRCFNVINLEQEGHK</sequence>
<keyword evidence="6" id="KW-0175">Coiled coil</keyword>
<keyword evidence="9" id="KW-1185">Reference proteome</keyword>
<dbReference type="Gene3D" id="2.10.25.10">
    <property type="entry name" value="Laminin"/>
    <property type="match status" value="2"/>
</dbReference>
<protein>
    <submittedName>
        <fullName evidence="10">Laminin EGF-like domain-containing protein</fullName>
    </submittedName>
</protein>
<evidence type="ECO:0000256" key="5">
    <source>
        <dbReference type="PROSITE-ProRule" id="PRU00460"/>
    </source>
</evidence>
<evidence type="ECO:0000256" key="1">
    <source>
        <dbReference type="ARBA" id="ARBA00022737"/>
    </source>
</evidence>
<dbReference type="PROSITE" id="PS01248">
    <property type="entry name" value="EGF_LAM_1"/>
    <property type="match status" value="1"/>
</dbReference>
<dbReference type="SMART" id="SM00180">
    <property type="entry name" value="EGF_Lam"/>
    <property type="match status" value="2"/>
</dbReference>
<feature type="disulfide bond" evidence="5">
    <location>
        <begin position="156"/>
        <end position="173"/>
    </location>
</feature>
<keyword evidence="2 5" id="KW-1015">Disulfide bond</keyword>
<dbReference type="GO" id="GO:0048468">
    <property type="term" value="P:cell development"/>
    <property type="evidence" value="ECO:0007669"/>
    <property type="project" value="UniProtKB-ARBA"/>
</dbReference>
<evidence type="ECO:0000313" key="10">
    <source>
        <dbReference type="WBParaSite" id="TCLT_0000435201-mRNA-1"/>
    </source>
</evidence>
<dbReference type="InterPro" id="IPR050440">
    <property type="entry name" value="Laminin/Netrin_ECM"/>
</dbReference>
<dbReference type="WBParaSite" id="TCLT_0000435201-mRNA-1">
    <property type="protein sequence ID" value="TCLT_0000435201-mRNA-1"/>
    <property type="gene ID" value="TCLT_0000435201"/>
</dbReference>
<dbReference type="PRINTS" id="PR00011">
    <property type="entry name" value="EGFLAMININ"/>
</dbReference>
<keyword evidence="3" id="KW-0325">Glycoprotein</keyword>
<comment type="caution">
    <text evidence="5">Lacks conserved residue(s) required for the propagation of feature annotation.</text>
</comment>
<dbReference type="GO" id="GO:0009887">
    <property type="term" value="P:animal organ morphogenesis"/>
    <property type="evidence" value="ECO:0007669"/>
    <property type="project" value="TreeGrafter"/>
</dbReference>
<feature type="disulfide bond" evidence="5">
    <location>
        <begin position="175"/>
        <end position="184"/>
    </location>
</feature>
<feature type="coiled-coil region" evidence="6">
    <location>
        <begin position="412"/>
        <end position="512"/>
    </location>
</feature>
<dbReference type="FunFam" id="2.10.25.10:FF:000011">
    <property type="entry name" value="Cadherin EGF LAG seven-pass G-type receptor"/>
    <property type="match status" value="1"/>
</dbReference>
<dbReference type="Proteomes" id="UP000276776">
    <property type="component" value="Unassembled WGS sequence"/>
</dbReference>
<gene>
    <name evidence="8" type="ORF">TCLT_LOCUS4341</name>
</gene>
<dbReference type="OrthoDB" id="430826at2759"/>
<feature type="coiled-coil region" evidence="6">
    <location>
        <begin position="341"/>
        <end position="386"/>
    </location>
</feature>
<feature type="disulfide bond" evidence="5">
    <location>
        <begin position="154"/>
        <end position="166"/>
    </location>
</feature>
<evidence type="ECO:0000313" key="9">
    <source>
        <dbReference type="Proteomes" id="UP000276776"/>
    </source>
</evidence>
<dbReference type="Pfam" id="PF00053">
    <property type="entry name" value="EGF_laminin"/>
    <property type="match status" value="2"/>
</dbReference>
<dbReference type="AlphaFoldDB" id="A0A0N5CVL2"/>
<dbReference type="PROSITE" id="PS50027">
    <property type="entry name" value="EGF_LAM_2"/>
    <property type="match status" value="1"/>
</dbReference>
<evidence type="ECO:0000256" key="3">
    <source>
        <dbReference type="ARBA" id="ARBA00023180"/>
    </source>
</evidence>
<dbReference type="PANTHER" id="PTHR10574:SF406">
    <property type="entry name" value="LAMININ SUBUNIT ALPHA 5"/>
    <property type="match status" value="1"/>
</dbReference>
<dbReference type="EMBL" id="UYYF01004285">
    <property type="protein sequence ID" value="VDN01438.1"/>
    <property type="molecule type" value="Genomic_DNA"/>
</dbReference>
<name>A0A0N5CVL2_THECL</name>
<dbReference type="SUPFAM" id="SSF57196">
    <property type="entry name" value="EGF/Laminin"/>
    <property type="match status" value="1"/>
</dbReference>
<evidence type="ECO:0000256" key="4">
    <source>
        <dbReference type="ARBA" id="ARBA00023292"/>
    </source>
</evidence>
<evidence type="ECO:0000256" key="6">
    <source>
        <dbReference type="SAM" id="Coils"/>
    </source>
</evidence>
<reference evidence="8 9" key="2">
    <citation type="submission" date="2018-11" db="EMBL/GenBank/DDBJ databases">
        <authorList>
            <consortium name="Pathogen Informatics"/>
        </authorList>
    </citation>
    <scope>NUCLEOTIDE SEQUENCE [LARGE SCALE GENOMIC DNA]</scope>
</reference>
<evidence type="ECO:0000256" key="2">
    <source>
        <dbReference type="ARBA" id="ARBA00023157"/>
    </source>
</evidence>
<dbReference type="CDD" id="cd00055">
    <property type="entry name" value="EGF_Lam"/>
    <property type="match status" value="2"/>
</dbReference>
<feature type="domain" description="Laminin EGF-like" evidence="7">
    <location>
        <begin position="154"/>
        <end position="200"/>
    </location>
</feature>
<keyword evidence="4 5" id="KW-0424">Laminin EGF-like domain</keyword>
<keyword evidence="1" id="KW-0677">Repeat</keyword>
<dbReference type="OMA" id="RCRENTH"/>
<feature type="coiled-coil region" evidence="6">
    <location>
        <begin position="558"/>
        <end position="780"/>
    </location>
</feature>
<reference evidence="10" key="1">
    <citation type="submission" date="2017-02" db="UniProtKB">
        <authorList>
            <consortium name="WormBaseParasite"/>
        </authorList>
    </citation>
    <scope>IDENTIFICATION</scope>
</reference>
<dbReference type="PANTHER" id="PTHR10574">
    <property type="entry name" value="NETRIN/LAMININ-RELATED"/>
    <property type="match status" value="1"/>
</dbReference>
<proteinExistence type="predicted"/>
<evidence type="ECO:0000259" key="7">
    <source>
        <dbReference type="PROSITE" id="PS50027"/>
    </source>
</evidence>
<dbReference type="InterPro" id="IPR002049">
    <property type="entry name" value="LE_dom"/>
</dbReference>
<dbReference type="GO" id="GO:0009888">
    <property type="term" value="P:tissue development"/>
    <property type="evidence" value="ECO:0007669"/>
    <property type="project" value="TreeGrafter"/>
</dbReference>
<accession>A0A0N5CVL2</accession>
<evidence type="ECO:0000313" key="8">
    <source>
        <dbReference type="EMBL" id="VDN01438.1"/>
    </source>
</evidence>